<evidence type="ECO:0000256" key="3">
    <source>
        <dbReference type="PROSITE-ProRule" id="PRU00339"/>
    </source>
</evidence>
<dbReference type="PANTHER" id="PTHR45641:SF19">
    <property type="entry name" value="NEPHROCYSTIN-3"/>
    <property type="match status" value="1"/>
</dbReference>
<dbReference type="Pfam" id="PF13181">
    <property type="entry name" value="TPR_8"/>
    <property type="match status" value="1"/>
</dbReference>
<dbReference type="SMART" id="SM00028">
    <property type="entry name" value="TPR"/>
    <property type="match status" value="8"/>
</dbReference>
<name>A0ABD3M729_9STRA</name>
<keyword evidence="1" id="KW-0677">Repeat</keyword>
<dbReference type="Pfam" id="PF13374">
    <property type="entry name" value="TPR_10"/>
    <property type="match status" value="1"/>
</dbReference>
<gene>
    <name evidence="5" type="ORF">ACHAWU_004332</name>
</gene>
<dbReference type="Proteomes" id="UP001530293">
    <property type="component" value="Unassembled WGS sequence"/>
</dbReference>
<feature type="compositionally biased region" description="Gly residues" evidence="4">
    <location>
        <begin position="13"/>
        <end position="22"/>
    </location>
</feature>
<feature type="repeat" description="TPR" evidence="3">
    <location>
        <begin position="846"/>
        <end position="879"/>
    </location>
</feature>
<feature type="region of interest" description="Disordered" evidence="4">
    <location>
        <begin position="1"/>
        <end position="41"/>
    </location>
</feature>
<feature type="region of interest" description="Disordered" evidence="4">
    <location>
        <begin position="58"/>
        <end position="81"/>
    </location>
</feature>
<keyword evidence="6" id="KW-1185">Reference proteome</keyword>
<evidence type="ECO:0000313" key="5">
    <source>
        <dbReference type="EMBL" id="KAL3758489.1"/>
    </source>
</evidence>
<comment type="caution">
    <text evidence="5">The sequence shown here is derived from an EMBL/GenBank/DDBJ whole genome shotgun (WGS) entry which is preliminary data.</text>
</comment>
<feature type="repeat" description="TPR" evidence="3">
    <location>
        <begin position="127"/>
        <end position="160"/>
    </location>
</feature>
<evidence type="ECO:0000256" key="2">
    <source>
        <dbReference type="ARBA" id="ARBA00022803"/>
    </source>
</evidence>
<dbReference type="InterPro" id="IPR011990">
    <property type="entry name" value="TPR-like_helical_dom_sf"/>
</dbReference>
<organism evidence="5 6">
    <name type="scientific">Discostella pseudostelligera</name>
    <dbReference type="NCBI Taxonomy" id="259834"/>
    <lineage>
        <taxon>Eukaryota</taxon>
        <taxon>Sar</taxon>
        <taxon>Stramenopiles</taxon>
        <taxon>Ochrophyta</taxon>
        <taxon>Bacillariophyta</taxon>
        <taxon>Coscinodiscophyceae</taxon>
        <taxon>Thalassiosirophycidae</taxon>
        <taxon>Stephanodiscales</taxon>
        <taxon>Stephanodiscaceae</taxon>
        <taxon>Discostella</taxon>
    </lineage>
</organism>
<feature type="compositionally biased region" description="Polar residues" evidence="4">
    <location>
        <begin position="31"/>
        <end position="41"/>
    </location>
</feature>
<proteinExistence type="predicted"/>
<dbReference type="AlphaFoldDB" id="A0ABD3M729"/>
<dbReference type="EMBL" id="JALLBG020000229">
    <property type="protein sequence ID" value="KAL3758489.1"/>
    <property type="molecule type" value="Genomic_DNA"/>
</dbReference>
<keyword evidence="2 3" id="KW-0802">TPR repeat</keyword>
<dbReference type="PANTHER" id="PTHR45641">
    <property type="entry name" value="TETRATRICOPEPTIDE REPEAT PROTEIN (AFU_ORTHOLOGUE AFUA_6G03870)"/>
    <property type="match status" value="1"/>
</dbReference>
<accession>A0ABD3M729</accession>
<evidence type="ECO:0000256" key="4">
    <source>
        <dbReference type="SAM" id="MobiDB-lite"/>
    </source>
</evidence>
<protein>
    <submittedName>
        <fullName evidence="5">Uncharacterized protein</fullName>
    </submittedName>
</protein>
<evidence type="ECO:0000256" key="1">
    <source>
        <dbReference type="ARBA" id="ARBA00022737"/>
    </source>
</evidence>
<feature type="compositionally biased region" description="Polar residues" evidence="4">
    <location>
        <begin position="67"/>
        <end position="81"/>
    </location>
</feature>
<evidence type="ECO:0000313" key="6">
    <source>
        <dbReference type="Proteomes" id="UP001530293"/>
    </source>
</evidence>
<dbReference type="InterPro" id="IPR019734">
    <property type="entry name" value="TPR_rpt"/>
</dbReference>
<dbReference type="SUPFAM" id="SSF48452">
    <property type="entry name" value="TPR-like"/>
    <property type="match status" value="2"/>
</dbReference>
<reference evidence="5 6" key="1">
    <citation type="submission" date="2024-10" db="EMBL/GenBank/DDBJ databases">
        <title>Updated reference genomes for cyclostephanoid diatoms.</title>
        <authorList>
            <person name="Roberts W.R."/>
            <person name="Alverson A.J."/>
        </authorList>
    </citation>
    <scope>NUCLEOTIDE SEQUENCE [LARGE SCALE GENOMIC DNA]</scope>
    <source>
        <strain evidence="5 6">AJA232-27</strain>
    </source>
</reference>
<dbReference type="PROSITE" id="PS50005">
    <property type="entry name" value="TPR"/>
    <property type="match status" value="2"/>
</dbReference>
<dbReference type="Gene3D" id="1.25.40.10">
    <property type="entry name" value="Tetratricopeptide repeat domain"/>
    <property type="match status" value="3"/>
</dbReference>
<sequence>MAGFKSKKIPFGGPRGGGGGGGGDDDGDSVSELSTASSQYSTVSKARANAIRLLRATTKVTGRMRGSSHSTGSGSKATESTMAPLSSLGFDTSEHLSMGSAVTSHDGRSMAKALAETHSKQSLMKSAKSRFNIGIVYLKTGDYFKAMENLEQSLNAHIQLSGHDAKSYTPETLLAVAAVHEKLGDCFTAKSEISDKRLALDHYEESRKLLLSIEPGDAPEHAMEMLERVNEKFKVPELSQEPFPKRPVVSSSLNKYEMKGNDKAKALLGFGAVANAVRITVTPPTPSDKKRISLDTKKPCLIGKSIEKIHQGIHEFANDIKDGIIERSFDNGLLSDAEVQSFAKAMSYLDRNDHKTAFNYLKSMQMEKSMSNPDFRAKLETNLLMVASSALEAGKNTVATDAYEELYDLVKQSDSTGLDSSLIMRGCIKSHKVMALEMESIMDYESAIQQRIRVKELLDENKRFIPACKQQLKIAYLQGEKNSDYDQCSLTLADVVRRLLERSPSVDSMPLELMDLLIQCYHMGATAYSKANKWNEAVQQYDKLLPLIAKMKGLDCEEFNSVSIHKAALLVKTGGHDQALTIIIKYFDVAENLAGRIVDDSDHILAMDTYTSLLLHIGDVDKAKHVLEEKLAFLDRIPKTDDIKSDTMHKLGCLLAFNNEPQLALPLLNEALDSRKRLFDGRHKAVFESTWAVATTAQSLGDTDRSLKEYSVLVDKKNISRDLPVDLTRILNSVGKLFLGDGNADKSVASFRQALHEAETRRNDGQKHVAELNLANALSAKGKSDEAMVLYDKIVRKRELKLSKIFFLALVNKSQLLLKLGQIEEANKILRKIEATHSASADDVRGTVYLLLGNVAMLNGEIDKALGYYEDSLDVADDDLNSLVQAKKCISLAHVSSGQYDKAISTLDDLLEDLSSQSTECKSTNLSKAEIWNFMARVYKKQGNLPQAKNFAKLALQTFKSVMGETHPITLRNVSNLQVLLLDEAEGLDKSEAKIIIDVAKYELEGTLDAFEAMNDPWTYRKEMVSLRINLAFVAVWQGKPKKARKYLRQIKQVELPSDDLLVQRITNLENSVAQLEGKRLARSSYID</sequence>